<feature type="transmembrane region" description="Helical" evidence="1">
    <location>
        <begin position="42"/>
        <end position="60"/>
    </location>
</feature>
<dbReference type="KEGG" id="ppr:PBPRB1400"/>
<dbReference type="EMBL" id="CR378679">
    <property type="protein sequence ID" value="CAG23267.1"/>
    <property type="molecule type" value="Genomic_DNA"/>
</dbReference>
<keyword evidence="1" id="KW-0472">Membrane</keyword>
<sequence length="130" mass="15093">MVTMTRRHSKLLFFILIVLYCVYAFGLIVFPDYVVVDMSNPLVELYGLISAIIIIVSLYSHAFDKDIFNRSVIELVIINTVVCALWSYTDTALRDFELMSKFEILMFTSLYFLIYPPIISSMLDLRKKKA</sequence>
<organism evidence="2 3">
    <name type="scientific">Photobacterium profundum (strain SS9)</name>
    <dbReference type="NCBI Taxonomy" id="298386"/>
    <lineage>
        <taxon>Bacteria</taxon>
        <taxon>Pseudomonadati</taxon>
        <taxon>Pseudomonadota</taxon>
        <taxon>Gammaproteobacteria</taxon>
        <taxon>Vibrionales</taxon>
        <taxon>Vibrionaceae</taxon>
        <taxon>Photobacterium</taxon>
    </lineage>
</organism>
<proteinExistence type="predicted"/>
<keyword evidence="3" id="KW-1185">Reference proteome</keyword>
<feature type="transmembrane region" description="Helical" evidence="1">
    <location>
        <begin position="12"/>
        <end position="30"/>
    </location>
</feature>
<dbReference type="AlphaFoldDB" id="Q6LHG3"/>
<dbReference type="HOGENOM" id="CLU_1936102_0_0_6"/>
<reference evidence="3" key="1">
    <citation type="journal article" date="2005" name="Science">
        <title>Life at depth: Photobacterium profundum genome sequence and expression analysis.</title>
        <authorList>
            <person name="Vezzi A."/>
            <person name="Campanaro S."/>
            <person name="D'Angelo M."/>
            <person name="Simonato F."/>
            <person name="Vitulo N."/>
            <person name="Lauro F.M."/>
            <person name="Cestaro A."/>
            <person name="Malacrida G."/>
            <person name="Simionati B."/>
            <person name="Cannata N."/>
            <person name="Romualdi C."/>
            <person name="Bartlett D.H."/>
            <person name="Valle G."/>
        </authorList>
    </citation>
    <scope>NUCLEOTIDE SEQUENCE [LARGE SCALE GENOMIC DNA]</scope>
    <source>
        <strain evidence="3">ATCC BAA-1253 / SS9</strain>
    </source>
</reference>
<feature type="transmembrane region" description="Helical" evidence="1">
    <location>
        <begin position="104"/>
        <end position="125"/>
    </location>
</feature>
<accession>Q6LHG3</accession>
<gene>
    <name evidence="2" type="ordered locus">PBPRB1400</name>
</gene>
<feature type="transmembrane region" description="Helical" evidence="1">
    <location>
        <begin position="72"/>
        <end position="89"/>
    </location>
</feature>
<evidence type="ECO:0000313" key="2">
    <source>
        <dbReference type="EMBL" id="CAG23267.1"/>
    </source>
</evidence>
<dbReference type="Proteomes" id="UP000000593">
    <property type="component" value="Chromosome 2"/>
</dbReference>
<name>Q6LHG3_PHOPR</name>
<dbReference type="eggNOG" id="ENOG5031PXM">
    <property type="taxonomic scope" value="Bacteria"/>
</dbReference>
<keyword evidence="1" id="KW-1133">Transmembrane helix</keyword>
<keyword evidence="1" id="KW-0812">Transmembrane</keyword>
<evidence type="ECO:0000313" key="3">
    <source>
        <dbReference type="Proteomes" id="UP000000593"/>
    </source>
</evidence>
<evidence type="ECO:0000256" key="1">
    <source>
        <dbReference type="SAM" id="Phobius"/>
    </source>
</evidence>
<protein>
    <submittedName>
        <fullName evidence="2">Uncharacterized protein</fullName>
    </submittedName>
</protein>